<dbReference type="Proteomes" id="UP000285236">
    <property type="component" value="Unassembled WGS sequence"/>
</dbReference>
<gene>
    <name evidence="5" type="ORF">DWW35_15720</name>
    <name evidence="4" type="ORF">F7D31_03790</name>
    <name evidence="3" type="ORF">F7D42_06310</name>
    <name evidence="2" type="ORF">NNC68_15610</name>
    <name evidence="1" type="ORF">NND11_15150</name>
</gene>
<organism evidence="2 9">
    <name type="scientific">Segatella copri</name>
    <dbReference type="NCBI Taxonomy" id="165179"/>
    <lineage>
        <taxon>Bacteria</taxon>
        <taxon>Pseudomonadati</taxon>
        <taxon>Bacteroidota</taxon>
        <taxon>Bacteroidia</taxon>
        <taxon>Bacteroidales</taxon>
        <taxon>Prevotellaceae</taxon>
        <taxon>Segatella</taxon>
    </lineage>
</organism>
<dbReference type="Proteomes" id="UP001205506">
    <property type="component" value="Unassembled WGS sequence"/>
</dbReference>
<dbReference type="RefSeq" id="WP_118082132.1">
    <property type="nucleotide sequence ID" value="NZ_CP137557.1"/>
</dbReference>
<evidence type="ECO:0000313" key="8">
    <source>
        <dbReference type="Proteomes" id="UP000421283"/>
    </source>
</evidence>
<dbReference type="Proteomes" id="UP001206014">
    <property type="component" value="Unassembled WGS sequence"/>
</dbReference>
<reference evidence="2" key="3">
    <citation type="submission" date="2022-07" db="EMBL/GenBank/DDBJ databases">
        <title>Prevotella copri.</title>
        <authorList>
            <person name="Yang C."/>
        </authorList>
    </citation>
    <scope>NUCLEOTIDE SEQUENCE</scope>
    <source>
        <strain evidence="2">HF1805</strain>
        <strain evidence="1">HF88</strain>
    </source>
</reference>
<evidence type="ECO:0000313" key="2">
    <source>
        <dbReference type="EMBL" id="MCP9550873.1"/>
    </source>
</evidence>
<dbReference type="Proteomes" id="UP000421283">
    <property type="component" value="Unassembled WGS sequence"/>
</dbReference>
<evidence type="ECO:0000313" key="4">
    <source>
        <dbReference type="EMBL" id="MQO91800.1"/>
    </source>
</evidence>
<dbReference type="PROSITE" id="PS51257">
    <property type="entry name" value="PROKAR_LIPOPROTEIN"/>
    <property type="match status" value="1"/>
</dbReference>
<dbReference type="EMBL" id="JANDXR010000034">
    <property type="protein sequence ID" value="MCP9502851.1"/>
    <property type="molecule type" value="Genomic_DNA"/>
</dbReference>
<reference evidence="5 6" key="1">
    <citation type="submission" date="2018-08" db="EMBL/GenBank/DDBJ databases">
        <title>A genome reference for cultivated species of the human gut microbiota.</title>
        <authorList>
            <person name="Zou Y."/>
            <person name="Xue W."/>
            <person name="Luo G."/>
        </authorList>
    </citation>
    <scope>NUCLEOTIDE SEQUENCE [LARGE SCALE GENOMIC DNA]</scope>
    <source>
        <strain evidence="5 6">AF15-25</strain>
    </source>
</reference>
<sequence>MKYIIEIFMCLFLICSCDNHDVEFNEKEQTFYIYNLLHFSIEPLDSFSKSYTYDFFLRTKGTCREVDTICLKKRISKKFKAIESSSYKQEFRYNPSYIRLLPNTQYVIRHNGMGAKVNIIKYFYTDSSGNLHYKCDEKSSRKLQEP</sequence>
<evidence type="ECO:0000313" key="1">
    <source>
        <dbReference type="EMBL" id="MCP9502851.1"/>
    </source>
</evidence>
<evidence type="ECO:0000313" key="7">
    <source>
        <dbReference type="Proteomes" id="UP000358159"/>
    </source>
</evidence>
<accession>A0A3R5XVI5</accession>
<dbReference type="EMBL" id="JANDWU010000056">
    <property type="protein sequence ID" value="MCP9550873.1"/>
    <property type="molecule type" value="Genomic_DNA"/>
</dbReference>
<proteinExistence type="predicted"/>
<name>A0A3R5XVI5_9BACT</name>
<dbReference type="AlphaFoldDB" id="A0A3R5XVI5"/>
<dbReference type="Proteomes" id="UP000358159">
    <property type="component" value="Unassembled WGS sequence"/>
</dbReference>
<evidence type="ECO:0000313" key="6">
    <source>
        <dbReference type="Proteomes" id="UP000285236"/>
    </source>
</evidence>
<reference evidence="7 8" key="2">
    <citation type="submission" date="2019-09" db="EMBL/GenBank/DDBJ databases">
        <title>Distinct polysaccharide growth profiles of human intestinal Prevotella copri isolates.</title>
        <authorList>
            <person name="Fehlner-Peach H."/>
            <person name="Magnabosco C."/>
            <person name="Raghavan V."/>
            <person name="Scher J.U."/>
            <person name="Tett A."/>
            <person name="Cox L.M."/>
            <person name="Gottsegen C."/>
            <person name="Watters A."/>
            <person name="Wiltshire- Gordon J.D."/>
            <person name="Segata N."/>
            <person name="Bonneau R."/>
            <person name="Littman D.R."/>
        </authorList>
    </citation>
    <scope>NUCLEOTIDE SEQUENCE [LARGE SCALE GENOMIC DNA]</scope>
    <source>
        <strain evidence="3 7">BVe41219</strain>
        <strain evidence="8">iAU3127</strain>
    </source>
</reference>
<protein>
    <recommendedName>
        <fullName evidence="10">Lipoprotein</fullName>
    </recommendedName>
</protein>
<reference evidence="4" key="4">
    <citation type="submission" date="2022-12" db="EMBL/GenBank/DDBJ databases">
        <title>Distinct polysaccharide growth profiles of human intestinal Prevotella copri isolates.</title>
        <authorList>
            <person name="Fehlner-Peach H."/>
            <person name="Magnabosco C."/>
            <person name="Raghavan V."/>
            <person name="Scher J.U."/>
            <person name="Tett A."/>
            <person name="Cox L.M."/>
            <person name="Gottsegen C."/>
            <person name="Watters A."/>
            <person name="Wiltshire- Gordon J.D."/>
            <person name="Segata N."/>
            <person name="Bonneau R."/>
            <person name="Littman D.R."/>
        </authorList>
    </citation>
    <scope>NUCLEOTIDE SEQUENCE</scope>
    <source>
        <strain evidence="4">IAU3127</strain>
    </source>
</reference>
<dbReference type="EMBL" id="QRYP01000098">
    <property type="protein sequence ID" value="RGU88614.1"/>
    <property type="molecule type" value="Genomic_DNA"/>
</dbReference>
<evidence type="ECO:0000313" key="9">
    <source>
        <dbReference type="Proteomes" id="UP001205506"/>
    </source>
</evidence>
<evidence type="ECO:0000313" key="5">
    <source>
        <dbReference type="EMBL" id="RGU88614.1"/>
    </source>
</evidence>
<dbReference type="EMBL" id="VZAP01000048">
    <property type="protein sequence ID" value="MQO91800.1"/>
    <property type="molecule type" value="Genomic_DNA"/>
</dbReference>
<evidence type="ECO:0008006" key="10">
    <source>
        <dbReference type="Google" id="ProtNLM"/>
    </source>
</evidence>
<dbReference type="EMBL" id="VZAZ01000026">
    <property type="protein sequence ID" value="MQO55329.1"/>
    <property type="molecule type" value="Genomic_DNA"/>
</dbReference>
<evidence type="ECO:0000313" key="3">
    <source>
        <dbReference type="EMBL" id="MQO55329.1"/>
    </source>
</evidence>
<comment type="caution">
    <text evidence="2">The sequence shown here is derived from an EMBL/GenBank/DDBJ whole genome shotgun (WGS) entry which is preliminary data.</text>
</comment>